<accession>G0UP11</accession>
<dbReference type="AlphaFoldDB" id="G0UP11"/>
<evidence type="ECO:0000259" key="1">
    <source>
        <dbReference type="SMART" id="SM00651"/>
    </source>
</evidence>
<dbReference type="CDD" id="cd00600">
    <property type="entry name" value="Sm_like"/>
    <property type="match status" value="1"/>
</dbReference>
<dbReference type="Pfam" id="PF01423">
    <property type="entry name" value="LSM"/>
    <property type="match status" value="1"/>
</dbReference>
<proteinExistence type="predicted"/>
<name>G0UP11_TRYCI</name>
<dbReference type="SUPFAM" id="SSF50182">
    <property type="entry name" value="Sm-like ribonucleoproteins"/>
    <property type="match status" value="1"/>
</dbReference>
<dbReference type="VEuPathDB" id="TriTrypDB:TcIL3000_6_3760"/>
<evidence type="ECO:0000313" key="2">
    <source>
        <dbReference type="EMBL" id="CCC91122.1"/>
    </source>
</evidence>
<gene>
    <name evidence="2" type="ORF">TCIL3000_6_3760</name>
</gene>
<dbReference type="EMBL" id="HE575319">
    <property type="protein sequence ID" value="CCC91122.1"/>
    <property type="molecule type" value="Genomic_DNA"/>
</dbReference>
<organism evidence="2">
    <name type="scientific">Trypanosoma congolense (strain IL3000)</name>
    <dbReference type="NCBI Taxonomy" id="1068625"/>
    <lineage>
        <taxon>Eukaryota</taxon>
        <taxon>Discoba</taxon>
        <taxon>Euglenozoa</taxon>
        <taxon>Kinetoplastea</taxon>
        <taxon>Metakinetoplastina</taxon>
        <taxon>Trypanosomatida</taxon>
        <taxon>Trypanosomatidae</taxon>
        <taxon>Trypanosoma</taxon>
        <taxon>Nannomonas</taxon>
    </lineage>
</organism>
<protein>
    <submittedName>
        <fullName evidence="2">Putative U6 snRNA-associated Sm-like protein LSm5p</fullName>
    </submittedName>
</protein>
<dbReference type="Gene3D" id="2.30.30.100">
    <property type="match status" value="1"/>
</dbReference>
<dbReference type="InterPro" id="IPR001163">
    <property type="entry name" value="Sm_dom_euk/arc"/>
</dbReference>
<reference evidence="2" key="1">
    <citation type="journal article" date="2012" name="Proc. Natl. Acad. Sci. U.S.A.">
        <title>Antigenic diversity is generated by distinct evolutionary mechanisms in African trypanosome species.</title>
        <authorList>
            <person name="Jackson A.P."/>
            <person name="Berry A."/>
            <person name="Aslett M."/>
            <person name="Allison H.C."/>
            <person name="Burton P."/>
            <person name="Vavrova-Anderson J."/>
            <person name="Brown R."/>
            <person name="Browne H."/>
            <person name="Corton N."/>
            <person name="Hauser H."/>
            <person name="Gamble J."/>
            <person name="Gilderthorp R."/>
            <person name="Marcello L."/>
            <person name="McQuillan J."/>
            <person name="Otto T.D."/>
            <person name="Quail M.A."/>
            <person name="Sanders M.J."/>
            <person name="van Tonder A."/>
            <person name="Ginger M.L."/>
            <person name="Field M.C."/>
            <person name="Barry J.D."/>
            <person name="Hertz-Fowler C."/>
            <person name="Berriman M."/>
        </authorList>
    </citation>
    <scope>NUCLEOTIDE SEQUENCE</scope>
    <source>
        <strain evidence="2">IL3000</strain>
    </source>
</reference>
<feature type="domain" description="Sm" evidence="1">
    <location>
        <begin position="8"/>
        <end position="80"/>
    </location>
</feature>
<sequence length="117" mass="12543">MSVSSERRSLLHFLGCRINVALDDGSSLTGRLVSFSSTSNLILTDAERVRKAKRRRGRTITECYNSVLFVRGSSVISVSHTSGVTTDATVIDSVAGRQAAVSKTVQAANMSLDAPLR</sequence>
<dbReference type="InterPro" id="IPR010920">
    <property type="entry name" value="LSM_dom_sf"/>
</dbReference>
<dbReference type="SMART" id="SM00651">
    <property type="entry name" value="Sm"/>
    <property type="match status" value="1"/>
</dbReference>